<dbReference type="GO" id="GO:0001097">
    <property type="term" value="F:TFIIH-class transcription factor complex binding"/>
    <property type="evidence" value="ECO:0007669"/>
    <property type="project" value="TreeGrafter"/>
</dbReference>
<evidence type="ECO:0000256" key="5">
    <source>
        <dbReference type="ARBA" id="ARBA00023242"/>
    </source>
</evidence>
<dbReference type="FunFam" id="1.10.10.10:FF:000177">
    <property type="entry name" value="Transcription initiation factor IIE subunit beta"/>
    <property type="match status" value="1"/>
</dbReference>
<keyword evidence="2 7" id="KW-0805">Transcription regulation</keyword>
<dbReference type="HOGENOM" id="CLU_086770_0_0_1"/>
<dbReference type="AlphaFoldDB" id="T1HWQ6"/>
<evidence type="ECO:0000256" key="3">
    <source>
        <dbReference type="ARBA" id="ARBA00023125"/>
    </source>
</evidence>
<dbReference type="PANTHER" id="PTHR12716:SF8">
    <property type="entry name" value="TRANSCRIPTION INITIATION FACTOR IIE SUBUNIT BETA"/>
    <property type="match status" value="1"/>
</dbReference>
<name>T1HWQ6_RHOPR</name>
<dbReference type="InterPro" id="IPR036388">
    <property type="entry name" value="WH-like_DNA-bd_sf"/>
</dbReference>
<evidence type="ECO:0000256" key="7">
    <source>
        <dbReference type="PIRNR" id="PIRNR016398"/>
    </source>
</evidence>
<reference evidence="8" key="1">
    <citation type="submission" date="2015-05" db="UniProtKB">
        <authorList>
            <consortium name="EnsemblMetazoa"/>
        </authorList>
    </citation>
    <scope>IDENTIFICATION</scope>
</reference>
<organism evidence="8 9">
    <name type="scientific">Rhodnius prolixus</name>
    <name type="common">Triatomid bug</name>
    <dbReference type="NCBI Taxonomy" id="13249"/>
    <lineage>
        <taxon>Eukaryota</taxon>
        <taxon>Metazoa</taxon>
        <taxon>Ecdysozoa</taxon>
        <taxon>Arthropoda</taxon>
        <taxon>Hexapoda</taxon>
        <taxon>Insecta</taxon>
        <taxon>Pterygota</taxon>
        <taxon>Neoptera</taxon>
        <taxon>Paraneoptera</taxon>
        <taxon>Hemiptera</taxon>
        <taxon>Heteroptera</taxon>
        <taxon>Panheteroptera</taxon>
        <taxon>Cimicomorpha</taxon>
        <taxon>Reduviidae</taxon>
        <taxon>Triatominae</taxon>
        <taxon>Rhodnius</taxon>
    </lineage>
</organism>
<dbReference type="GO" id="GO:0005673">
    <property type="term" value="C:transcription factor TFIIE complex"/>
    <property type="evidence" value="ECO:0007669"/>
    <property type="project" value="UniProtKB-UniRule"/>
</dbReference>
<comment type="subunit">
    <text evidence="7">Tetramer of two alpha and two beta chains.</text>
</comment>
<dbReference type="GO" id="GO:0006367">
    <property type="term" value="P:transcription initiation at RNA polymerase II promoter"/>
    <property type="evidence" value="ECO:0007669"/>
    <property type="project" value="UniProtKB-UniRule"/>
</dbReference>
<dbReference type="OMA" id="AFKRRAM"/>
<comment type="function">
    <text evidence="6 7">Recruits TFIIH to the initiation complex and stimulates the RNA polymerase II C-terminal domain kinase and DNA-dependent ATPase activities of TFIIH. Both TFIIH and TFIIE are required for promoter clearance by RNA polymerase.</text>
</comment>
<dbReference type="Pfam" id="PF02186">
    <property type="entry name" value="TFIIE_beta"/>
    <property type="match status" value="1"/>
</dbReference>
<dbReference type="eggNOG" id="KOG3095">
    <property type="taxonomic scope" value="Eukaryota"/>
</dbReference>
<dbReference type="Proteomes" id="UP000015103">
    <property type="component" value="Unassembled WGS sequence"/>
</dbReference>
<dbReference type="InterPro" id="IPR003166">
    <property type="entry name" value="TFIIE_bsu_DNA-bd"/>
</dbReference>
<keyword evidence="9" id="KW-1185">Reference proteome</keyword>
<dbReference type="SUPFAM" id="SSF46785">
    <property type="entry name" value="Winged helix' DNA-binding domain"/>
    <property type="match status" value="1"/>
</dbReference>
<dbReference type="InterPro" id="IPR040501">
    <property type="entry name" value="TFA2_Winged_2"/>
</dbReference>
<dbReference type="InterPro" id="IPR016656">
    <property type="entry name" value="TFIIE-bsu"/>
</dbReference>
<dbReference type="PIRSF" id="PIRSF016398">
    <property type="entry name" value="TFIIE-beta"/>
    <property type="match status" value="1"/>
</dbReference>
<evidence type="ECO:0000313" key="9">
    <source>
        <dbReference type="Proteomes" id="UP000015103"/>
    </source>
</evidence>
<dbReference type="CDD" id="cd07977">
    <property type="entry name" value="TFIIE_beta_winged_helix"/>
    <property type="match status" value="1"/>
</dbReference>
<evidence type="ECO:0000256" key="6">
    <source>
        <dbReference type="ARBA" id="ARBA00025581"/>
    </source>
</evidence>
<proteinExistence type="inferred from homology"/>
<accession>T1HWQ6</accession>
<dbReference type="VEuPathDB" id="VectorBase:RPRC008476"/>
<dbReference type="EnsemblMetazoa" id="RPRC008476-RA">
    <property type="protein sequence ID" value="RPRC008476-PA"/>
    <property type="gene ID" value="RPRC008476"/>
</dbReference>
<sequence>MDPALLRERELFKKRALSTPAIQNLKLKYIESYKDKQKIFPQFFTGDNVSDYLNNFVIYFFKSVSSSSQYKFSVLAKIVKYMKTRHLEGDDHPLTLDEILDETNQLDVGSKVKQWLQTEALVNNPKIEANPEGKFLFKAPYKIRDKKGLLRLLRQHDLKGLGGIMLEDVQESLPHCEKALKSLQNEIVYIVRPIDKKKIMFYNDRAATLGLDEEFQKLWRSVAVESMDDQKIEEYLEKQGIRSMQDHGIKKPIQPQKRK</sequence>
<keyword evidence="4 7" id="KW-0804">Transcription</keyword>
<comment type="similarity">
    <text evidence="7">Belongs to the TFIIE beta subunit family.</text>
</comment>
<dbReference type="Pfam" id="PF18121">
    <property type="entry name" value="TFA2_Winged_2"/>
    <property type="match status" value="1"/>
</dbReference>
<evidence type="ECO:0000256" key="2">
    <source>
        <dbReference type="ARBA" id="ARBA00023015"/>
    </source>
</evidence>
<dbReference type="EMBL" id="ACPB03005823">
    <property type="status" value="NOT_ANNOTATED_CDS"/>
    <property type="molecule type" value="Genomic_DNA"/>
</dbReference>
<dbReference type="InterPro" id="IPR036390">
    <property type="entry name" value="WH_DNA-bd_sf"/>
</dbReference>
<keyword evidence="3 7" id="KW-0238">DNA-binding</keyword>
<dbReference type="PANTHER" id="PTHR12716">
    <property type="entry name" value="TRANSCRIPTION INITIATION FACTOR IIE, BETA SUBUNIT"/>
    <property type="match status" value="1"/>
</dbReference>
<dbReference type="GO" id="GO:0003677">
    <property type="term" value="F:DNA binding"/>
    <property type="evidence" value="ECO:0007669"/>
    <property type="project" value="UniProtKB-UniRule"/>
</dbReference>
<protein>
    <recommendedName>
        <fullName evidence="7">Transcription initiation factor IIE subunit beta</fullName>
    </recommendedName>
</protein>
<dbReference type="STRING" id="13249.T1HWQ6"/>
<evidence type="ECO:0000313" key="8">
    <source>
        <dbReference type="EnsemblMetazoa" id="RPRC008476-PA"/>
    </source>
</evidence>
<evidence type="ECO:0000256" key="1">
    <source>
        <dbReference type="ARBA" id="ARBA00004123"/>
    </source>
</evidence>
<keyword evidence="5 7" id="KW-0539">Nucleus</keyword>
<dbReference type="InParanoid" id="T1HWQ6"/>
<dbReference type="Gene3D" id="1.10.10.10">
    <property type="entry name" value="Winged helix-like DNA-binding domain superfamily/Winged helix DNA-binding domain"/>
    <property type="match status" value="1"/>
</dbReference>
<dbReference type="PROSITE" id="PS51351">
    <property type="entry name" value="TFIIE_BETA_C"/>
    <property type="match status" value="1"/>
</dbReference>
<comment type="subcellular location">
    <subcellularLocation>
        <location evidence="1 7">Nucleus</location>
    </subcellularLocation>
</comment>
<evidence type="ECO:0000256" key="4">
    <source>
        <dbReference type="ARBA" id="ARBA00023163"/>
    </source>
</evidence>
<dbReference type="FunCoup" id="T1HWQ6">
    <property type="interactions" value="1537"/>
</dbReference>